<evidence type="ECO:0000259" key="3">
    <source>
        <dbReference type="Pfam" id="PF03816"/>
    </source>
</evidence>
<dbReference type="EMBL" id="FQVM01000008">
    <property type="protein sequence ID" value="SHE70417.1"/>
    <property type="molecule type" value="Genomic_DNA"/>
</dbReference>
<name>A0A1M4VNJ3_9CLOT</name>
<feature type="domain" description="Cell envelope-related transcriptional attenuator" evidence="3">
    <location>
        <begin position="93"/>
        <end position="248"/>
    </location>
</feature>
<evidence type="ECO:0000313" key="5">
    <source>
        <dbReference type="Proteomes" id="UP000184035"/>
    </source>
</evidence>
<comment type="similarity">
    <text evidence="1">Belongs to the LytR/CpsA/Psr (LCP) family.</text>
</comment>
<dbReference type="Pfam" id="PF03816">
    <property type="entry name" value="LytR_cpsA_psr"/>
    <property type="match status" value="1"/>
</dbReference>
<accession>A0A1M4VNJ3</accession>
<dbReference type="NCBIfam" id="TIGR00350">
    <property type="entry name" value="lytR_cpsA_psr"/>
    <property type="match status" value="1"/>
</dbReference>
<dbReference type="InterPro" id="IPR004474">
    <property type="entry name" value="LytR_CpsA_psr"/>
</dbReference>
<dbReference type="PANTHER" id="PTHR33392:SF6">
    <property type="entry name" value="POLYISOPRENYL-TEICHOIC ACID--PEPTIDOGLYCAN TEICHOIC ACID TRANSFERASE TAGU"/>
    <property type="match status" value="1"/>
</dbReference>
<evidence type="ECO:0000313" key="4">
    <source>
        <dbReference type="EMBL" id="SHE70417.1"/>
    </source>
</evidence>
<dbReference type="RefSeq" id="WP_072894811.1">
    <property type="nucleotide sequence ID" value="NZ_FQVM01000008.1"/>
</dbReference>
<keyword evidence="2" id="KW-0812">Transmembrane</keyword>
<protein>
    <submittedName>
        <fullName evidence="4">Transcriptional attenuator, LytR family</fullName>
    </submittedName>
</protein>
<gene>
    <name evidence="4" type="ORF">SAMN05443638_10865</name>
</gene>
<keyword evidence="5" id="KW-1185">Reference proteome</keyword>
<organism evidence="4 5">
    <name type="scientific">Clostridium fallax</name>
    <dbReference type="NCBI Taxonomy" id="1533"/>
    <lineage>
        <taxon>Bacteria</taxon>
        <taxon>Bacillati</taxon>
        <taxon>Bacillota</taxon>
        <taxon>Clostridia</taxon>
        <taxon>Eubacteriales</taxon>
        <taxon>Clostridiaceae</taxon>
        <taxon>Clostridium</taxon>
    </lineage>
</organism>
<dbReference type="STRING" id="1533.SAMN05443638_10865"/>
<evidence type="ECO:0000256" key="2">
    <source>
        <dbReference type="SAM" id="Phobius"/>
    </source>
</evidence>
<reference evidence="4 5" key="1">
    <citation type="submission" date="2016-11" db="EMBL/GenBank/DDBJ databases">
        <authorList>
            <person name="Jaros S."/>
            <person name="Januszkiewicz K."/>
            <person name="Wedrychowicz H."/>
        </authorList>
    </citation>
    <scope>NUCLEOTIDE SEQUENCE [LARGE SCALE GENOMIC DNA]</scope>
    <source>
        <strain evidence="4 5">DSM 2631</strain>
    </source>
</reference>
<keyword evidence="2" id="KW-1133">Transmembrane helix</keyword>
<sequence>MGYRVDRAKRRKKKRKSSKLKKFMMIIIPIILIIAILIMGLGYYYIKKVKNVGLDEGNLSVTDVSKIDLDSNQKAHKVKNILLLGVDEQEKASDSIMVLSIDETTKKIKLTSLMRDTYVDFGKGKITKLNYAYHYGGEQLSVKTVNEKFKLDITDYIKVDFNGLAHIIDYVGGIEVDVKPEEVKYVNSYAKNISDITKMQYTPISKSGPQVLNGEQATAYCRIRYVGNNDYQRTERQRNILTKIFDKLIKSPITDYPNIVNQLAPYATTSLNTFEVLKLAVAFAGYTKNGIEQSRCPYDGLREDTMINNIYYMKWNEPENVKKLHQFIYAQ</sequence>
<proteinExistence type="inferred from homology"/>
<keyword evidence="2" id="KW-0472">Membrane</keyword>
<dbReference type="PANTHER" id="PTHR33392">
    <property type="entry name" value="POLYISOPRENYL-TEICHOIC ACID--PEPTIDOGLYCAN TEICHOIC ACID TRANSFERASE TAGU"/>
    <property type="match status" value="1"/>
</dbReference>
<feature type="transmembrane region" description="Helical" evidence="2">
    <location>
        <begin position="20"/>
        <end position="46"/>
    </location>
</feature>
<dbReference type="InterPro" id="IPR050922">
    <property type="entry name" value="LytR/CpsA/Psr_CW_biosynth"/>
</dbReference>
<evidence type="ECO:0000256" key="1">
    <source>
        <dbReference type="ARBA" id="ARBA00006068"/>
    </source>
</evidence>
<dbReference type="AlphaFoldDB" id="A0A1M4VNJ3"/>
<dbReference type="OrthoDB" id="9782542at2"/>
<dbReference type="Proteomes" id="UP000184035">
    <property type="component" value="Unassembled WGS sequence"/>
</dbReference>
<dbReference type="Gene3D" id="3.40.630.190">
    <property type="entry name" value="LCP protein"/>
    <property type="match status" value="1"/>
</dbReference>